<dbReference type="AlphaFoldDB" id="A0A3B1EA87"/>
<dbReference type="InterPro" id="IPR050287">
    <property type="entry name" value="MTA/SAH_deaminase"/>
</dbReference>
<dbReference type="SUPFAM" id="SSF51556">
    <property type="entry name" value="Metallo-dependent hydrolases"/>
    <property type="match status" value="1"/>
</dbReference>
<dbReference type="EMBL" id="UOYO01000029">
    <property type="protein sequence ID" value="VAY87734.1"/>
    <property type="molecule type" value="Genomic_DNA"/>
</dbReference>
<protein>
    <submittedName>
        <fullName evidence="3">S-adenosylhomocysteine deaminase Methylthioadenosine deaminase</fullName>
        <ecNumber evidence="3">3.5.4.28</ecNumber>
    </submittedName>
</protein>
<dbReference type="Gene3D" id="3.20.20.140">
    <property type="entry name" value="Metal-dependent hydrolases"/>
    <property type="match status" value="1"/>
</dbReference>
<dbReference type="EC" id="3.5.4.28" evidence="3"/>
<dbReference type="Pfam" id="PF01979">
    <property type="entry name" value="Amidohydro_1"/>
    <property type="match status" value="1"/>
</dbReference>
<dbReference type="PANTHER" id="PTHR43794:SF11">
    <property type="entry name" value="AMIDOHYDROLASE-RELATED DOMAIN-CONTAINING PROTEIN"/>
    <property type="match status" value="1"/>
</dbReference>
<proteinExistence type="predicted"/>
<dbReference type="PANTHER" id="PTHR43794">
    <property type="entry name" value="AMINOHYDROLASE SSNA-RELATED"/>
    <property type="match status" value="1"/>
</dbReference>
<evidence type="ECO:0000313" key="3">
    <source>
        <dbReference type="EMBL" id="VAY87734.1"/>
    </source>
</evidence>
<evidence type="ECO:0000256" key="1">
    <source>
        <dbReference type="ARBA" id="ARBA00022801"/>
    </source>
</evidence>
<evidence type="ECO:0000259" key="2">
    <source>
        <dbReference type="Pfam" id="PF01979"/>
    </source>
</evidence>
<reference evidence="3" key="1">
    <citation type="submission" date="2018-10" db="EMBL/GenBank/DDBJ databases">
        <authorList>
            <person name="Aoki K."/>
        </authorList>
    </citation>
    <scope>NUCLEOTIDE SEQUENCE</scope>
</reference>
<dbReference type="GO" id="GO:0050270">
    <property type="term" value="F:S-adenosylhomocysteine deaminase activity"/>
    <property type="evidence" value="ECO:0007669"/>
    <property type="project" value="UniProtKB-EC"/>
</dbReference>
<keyword evidence="1 3" id="KW-0378">Hydrolase</keyword>
<organism evidence="3">
    <name type="scientific">hydrothermal vent metagenome</name>
    <dbReference type="NCBI Taxonomy" id="652676"/>
    <lineage>
        <taxon>unclassified sequences</taxon>
        <taxon>metagenomes</taxon>
        <taxon>ecological metagenomes</taxon>
    </lineage>
</organism>
<name>A0A3B1EA87_9ZZZZ</name>
<gene>
    <name evidence="3" type="ORF">MNB_ARC-1_997</name>
</gene>
<accession>A0A3B1EA87</accession>
<sequence>MHSPYSLHPDLLKKIIKFIKKNNLLASVHFLESKYERKWLQKSSGRFKKFFGTFFKLQTSAMNLEYFLEKISSLSHLLFTHNNYIEKKEFNFLLKNKSKFYATHCPVSNRILGNKKIKFSYMKKLNTNIGTDGLSSNISLNIFDELRSALLIYSKIKIKNLAKQLILSATKNGAKALNINSGEVSVGKNADLILITLPDMCKKKDVALNTILHTKKVSKSFIDGILVYEQ</sequence>
<dbReference type="InterPro" id="IPR006680">
    <property type="entry name" value="Amidohydro-rel"/>
</dbReference>
<feature type="domain" description="Amidohydrolase-related" evidence="2">
    <location>
        <begin position="2"/>
        <end position="224"/>
    </location>
</feature>
<dbReference type="InterPro" id="IPR032466">
    <property type="entry name" value="Metal_Hydrolase"/>
</dbReference>